<evidence type="ECO:0000259" key="6">
    <source>
        <dbReference type="Pfam" id="PF04542"/>
    </source>
</evidence>
<evidence type="ECO:0000256" key="1">
    <source>
        <dbReference type="ARBA" id="ARBA00010641"/>
    </source>
</evidence>
<gene>
    <name evidence="8" type="ORF">ACFP5Y_08225</name>
</gene>
<dbReference type="Proteomes" id="UP001596282">
    <property type="component" value="Unassembled WGS sequence"/>
</dbReference>
<evidence type="ECO:0000256" key="4">
    <source>
        <dbReference type="ARBA" id="ARBA00023125"/>
    </source>
</evidence>
<comment type="caution">
    <text evidence="8">The sequence shown here is derived from an EMBL/GenBank/DDBJ whole genome shotgun (WGS) entry which is preliminary data.</text>
</comment>
<evidence type="ECO:0000313" key="8">
    <source>
        <dbReference type="EMBL" id="MFC6181202.1"/>
    </source>
</evidence>
<dbReference type="InterPro" id="IPR007627">
    <property type="entry name" value="RNA_pol_sigma70_r2"/>
</dbReference>
<protein>
    <submittedName>
        <fullName evidence="8">RNA polymerase sigma factor</fullName>
    </submittedName>
</protein>
<evidence type="ECO:0000256" key="5">
    <source>
        <dbReference type="ARBA" id="ARBA00023163"/>
    </source>
</evidence>
<keyword evidence="4" id="KW-0238">DNA-binding</keyword>
<dbReference type="InterPro" id="IPR013325">
    <property type="entry name" value="RNA_pol_sigma_r2"/>
</dbReference>
<dbReference type="EMBL" id="JBHSSC010000035">
    <property type="protein sequence ID" value="MFC6181202.1"/>
    <property type="molecule type" value="Genomic_DNA"/>
</dbReference>
<dbReference type="RefSeq" id="WP_137629267.1">
    <property type="nucleotide sequence ID" value="NZ_BJDJ01000019.1"/>
</dbReference>
<dbReference type="InterPro" id="IPR013324">
    <property type="entry name" value="RNA_pol_sigma_r3/r4-like"/>
</dbReference>
<feature type="domain" description="RNA polymerase sigma factor 70 region 4 type 2" evidence="7">
    <location>
        <begin position="101"/>
        <end position="151"/>
    </location>
</feature>
<dbReference type="SUPFAM" id="SSF88659">
    <property type="entry name" value="Sigma3 and sigma4 domains of RNA polymerase sigma factors"/>
    <property type="match status" value="1"/>
</dbReference>
<feature type="domain" description="RNA polymerase sigma-70 region 2" evidence="6">
    <location>
        <begin position="14"/>
        <end position="75"/>
    </location>
</feature>
<name>A0ABW1S141_9LACO</name>
<keyword evidence="2" id="KW-0805">Transcription regulation</keyword>
<evidence type="ECO:0000256" key="3">
    <source>
        <dbReference type="ARBA" id="ARBA00023082"/>
    </source>
</evidence>
<keyword evidence="9" id="KW-1185">Reference proteome</keyword>
<keyword evidence="3" id="KW-0731">Sigma factor</keyword>
<proteinExistence type="inferred from homology"/>
<dbReference type="Gene3D" id="1.10.1740.10">
    <property type="match status" value="1"/>
</dbReference>
<sequence>MDLKQYEGLLAELAVDVQRYLVHRGADEALAADIVQDMFVKVLEMDLVLPPNQLRPYLFRVAWSTYLDEYRRTRRYAAIVNDYLVPALREAVPPITDEQPELLAALRRLSAKEQQLLLLRYDEALSIKAIAAELKIRPAAVKMRLHRVHRKLEKHIRGVEHE</sequence>
<dbReference type="InterPro" id="IPR039425">
    <property type="entry name" value="RNA_pol_sigma-70-like"/>
</dbReference>
<dbReference type="Gene3D" id="1.10.10.10">
    <property type="entry name" value="Winged helix-like DNA-binding domain superfamily/Winged helix DNA-binding domain"/>
    <property type="match status" value="1"/>
</dbReference>
<dbReference type="SUPFAM" id="SSF88946">
    <property type="entry name" value="Sigma2 domain of RNA polymerase sigma factors"/>
    <property type="match status" value="1"/>
</dbReference>
<dbReference type="NCBIfam" id="TIGR02937">
    <property type="entry name" value="sigma70-ECF"/>
    <property type="match status" value="1"/>
</dbReference>
<dbReference type="InterPro" id="IPR013249">
    <property type="entry name" value="RNA_pol_sigma70_r4_t2"/>
</dbReference>
<organism evidence="8 9">
    <name type="scientific">Lactiplantibacillus daowaiensis</name>
    <dbReference type="NCBI Taxonomy" id="2559918"/>
    <lineage>
        <taxon>Bacteria</taxon>
        <taxon>Bacillati</taxon>
        <taxon>Bacillota</taxon>
        <taxon>Bacilli</taxon>
        <taxon>Lactobacillales</taxon>
        <taxon>Lactobacillaceae</taxon>
        <taxon>Lactiplantibacillus</taxon>
    </lineage>
</organism>
<dbReference type="Pfam" id="PF04542">
    <property type="entry name" value="Sigma70_r2"/>
    <property type="match status" value="1"/>
</dbReference>
<dbReference type="InterPro" id="IPR036388">
    <property type="entry name" value="WH-like_DNA-bd_sf"/>
</dbReference>
<dbReference type="InterPro" id="IPR014284">
    <property type="entry name" value="RNA_pol_sigma-70_dom"/>
</dbReference>
<evidence type="ECO:0000259" key="7">
    <source>
        <dbReference type="Pfam" id="PF08281"/>
    </source>
</evidence>
<keyword evidence="5" id="KW-0804">Transcription</keyword>
<dbReference type="Pfam" id="PF08281">
    <property type="entry name" value="Sigma70_r4_2"/>
    <property type="match status" value="1"/>
</dbReference>
<accession>A0ABW1S141</accession>
<evidence type="ECO:0000313" key="9">
    <source>
        <dbReference type="Proteomes" id="UP001596282"/>
    </source>
</evidence>
<comment type="similarity">
    <text evidence="1">Belongs to the sigma-70 factor family. ECF subfamily.</text>
</comment>
<dbReference type="PANTHER" id="PTHR43133">
    <property type="entry name" value="RNA POLYMERASE ECF-TYPE SIGMA FACTO"/>
    <property type="match status" value="1"/>
</dbReference>
<evidence type="ECO:0000256" key="2">
    <source>
        <dbReference type="ARBA" id="ARBA00023015"/>
    </source>
</evidence>
<reference evidence="9" key="1">
    <citation type="journal article" date="2019" name="Int. J. Syst. Evol. Microbiol.">
        <title>The Global Catalogue of Microorganisms (GCM) 10K type strain sequencing project: providing services to taxonomists for standard genome sequencing and annotation.</title>
        <authorList>
            <consortium name="The Broad Institute Genomics Platform"/>
            <consortium name="The Broad Institute Genome Sequencing Center for Infectious Disease"/>
            <person name="Wu L."/>
            <person name="Ma J."/>
        </authorList>
    </citation>
    <scope>NUCLEOTIDE SEQUENCE [LARGE SCALE GENOMIC DNA]</scope>
    <source>
        <strain evidence="9">CCM 8933</strain>
    </source>
</reference>
<dbReference type="PANTHER" id="PTHR43133:SF52">
    <property type="entry name" value="ECF RNA POLYMERASE SIGMA FACTOR SIGL"/>
    <property type="match status" value="1"/>
</dbReference>